<comment type="caution">
    <text evidence="7">The sequence shown here is derived from an EMBL/GenBank/DDBJ whole genome shotgun (WGS) entry which is preliminary data.</text>
</comment>
<dbReference type="InterPro" id="IPR017853">
    <property type="entry name" value="GH"/>
</dbReference>
<evidence type="ECO:0000259" key="5">
    <source>
        <dbReference type="Pfam" id="PF21317"/>
    </source>
</evidence>
<dbReference type="InterPro" id="IPR031330">
    <property type="entry name" value="Gly_Hdrlase_35_cat"/>
</dbReference>
<dbReference type="Pfam" id="PF21467">
    <property type="entry name" value="BetaGal_gal-bd"/>
    <property type="match status" value="1"/>
</dbReference>
<dbReference type="PROSITE" id="PS01182">
    <property type="entry name" value="GLYCOSYL_HYDROL_F35"/>
    <property type="match status" value="1"/>
</dbReference>
<dbReference type="InterPro" id="IPR026283">
    <property type="entry name" value="B-gal_1-like"/>
</dbReference>
<dbReference type="Pfam" id="PF01301">
    <property type="entry name" value="Glyco_hydro_35"/>
    <property type="match status" value="1"/>
</dbReference>
<gene>
    <name evidence="7" type="ORF">GMA64_05840</name>
</gene>
<dbReference type="Pfam" id="PF21317">
    <property type="entry name" value="BetaGal_ABD_1"/>
    <property type="match status" value="1"/>
</dbReference>
<dbReference type="GO" id="GO:0004565">
    <property type="term" value="F:beta-galactosidase activity"/>
    <property type="evidence" value="ECO:0007669"/>
    <property type="project" value="InterPro"/>
</dbReference>
<evidence type="ECO:0000256" key="3">
    <source>
        <dbReference type="ARBA" id="ARBA00023295"/>
    </source>
</evidence>
<dbReference type="PANTHER" id="PTHR23421">
    <property type="entry name" value="BETA-GALACTOSIDASE RELATED"/>
    <property type="match status" value="1"/>
</dbReference>
<dbReference type="SUPFAM" id="SSF49785">
    <property type="entry name" value="Galactose-binding domain-like"/>
    <property type="match status" value="1"/>
</dbReference>
<protein>
    <submittedName>
        <fullName evidence="7">Beta-galactosidase</fullName>
    </submittedName>
</protein>
<dbReference type="SUPFAM" id="SSF51445">
    <property type="entry name" value="(Trans)glycosidases"/>
    <property type="match status" value="1"/>
</dbReference>
<proteinExistence type="inferred from homology"/>
<dbReference type="InterPro" id="IPR048912">
    <property type="entry name" value="BetaGal1-like_ABD1"/>
</dbReference>
<dbReference type="Gene3D" id="2.60.120.260">
    <property type="entry name" value="Galactose-binding domain-like"/>
    <property type="match status" value="2"/>
</dbReference>
<dbReference type="InterPro" id="IPR019801">
    <property type="entry name" value="Glyco_hydro_35_CS"/>
</dbReference>
<organism evidence="7">
    <name type="scientific">Turicibacter sanguinis</name>
    <dbReference type="NCBI Taxonomy" id="154288"/>
    <lineage>
        <taxon>Bacteria</taxon>
        <taxon>Bacillati</taxon>
        <taxon>Bacillota</taxon>
        <taxon>Erysipelotrichia</taxon>
        <taxon>Erysipelotrichales</taxon>
        <taxon>Turicibacteraceae</taxon>
        <taxon>Turicibacter</taxon>
    </lineage>
</organism>
<dbReference type="Gene3D" id="3.20.20.80">
    <property type="entry name" value="Glycosidases"/>
    <property type="match status" value="1"/>
</dbReference>
<dbReference type="InterPro" id="IPR048913">
    <property type="entry name" value="BetaGal_gal-bd"/>
</dbReference>
<dbReference type="RefSeq" id="WP_129821559.1">
    <property type="nucleotide sequence ID" value="NZ_RCYV01000012.1"/>
</dbReference>
<keyword evidence="2" id="KW-0378">Hydrolase</keyword>
<keyword evidence="3" id="KW-0326">Glycosidase</keyword>
<dbReference type="AlphaFoldDB" id="A0A6G2CMF4"/>
<evidence type="ECO:0000313" key="7">
    <source>
        <dbReference type="EMBL" id="MTL94040.1"/>
    </source>
</evidence>
<feature type="domain" description="Beta-galactosidase galactose-binding" evidence="6">
    <location>
        <begin position="505"/>
        <end position="563"/>
    </location>
</feature>
<dbReference type="PRINTS" id="PR00742">
    <property type="entry name" value="GLHYDRLASE35"/>
</dbReference>
<evidence type="ECO:0000256" key="2">
    <source>
        <dbReference type="ARBA" id="ARBA00022801"/>
    </source>
</evidence>
<feature type="domain" description="Glycoside hydrolase 35 catalytic" evidence="4">
    <location>
        <begin position="9"/>
        <end position="329"/>
    </location>
</feature>
<evidence type="ECO:0000259" key="6">
    <source>
        <dbReference type="Pfam" id="PF21467"/>
    </source>
</evidence>
<dbReference type="InterPro" id="IPR001944">
    <property type="entry name" value="Glycoside_Hdrlase_35"/>
</dbReference>
<reference evidence="7" key="1">
    <citation type="journal article" date="2019" name="Nat. Med.">
        <title>A library of human gut bacterial isolates paired with longitudinal multiomics data enables mechanistic microbiome research.</title>
        <authorList>
            <person name="Poyet M."/>
            <person name="Groussin M."/>
            <person name="Gibbons S.M."/>
            <person name="Avila-Pacheco J."/>
            <person name="Jiang X."/>
            <person name="Kearney S.M."/>
            <person name="Perrotta A.R."/>
            <person name="Berdy B."/>
            <person name="Zhao S."/>
            <person name="Lieberman T.D."/>
            <person name="Swanson P.K."/>
            <person name="Smith M."/>
            <person name="Roesemann S."/>
            <person name="Alexander J.E."/>
            <person name="Rich S.A."/>
            <person name="Livny J."/>
            <person name="Vlamakis H."/>
            <person name="Clish C."/>
            <person name="Bullock K."/>
            <person name="Deik A."/>
            <person name="Scott J."/>
            <person name="Pierce K.A."/>
            <person name="Xavier R.J."/>
            <person name="Alm E.J."/>
        </authorList>
    </citation>
    <scope>NUCLEOTIDE SEQUENCE</scope>
    <source>
        <strain evidence="7">BIOML-A179</strain>
    </source>
</reference>
<name>A0A6G2CMF4_9FIRM</name>
<accession>A0A6G2CMF4</accession>
<dbReference type="GO" id="GO:0005975">
    <property type="term" value="P:carbohydrate metabolic process"/>
    <property type="evidence" value="ECO:0007669"/>
    <property type="project" value="InterPro"/>
</dbReference>
<evidence type="ECO:0000256" key="1">
    <source>
        <dbReference type="ARBA" id="ARBA00009809"/>
    </source>
</evidence>
<dbReference type="EMBL" id="WMQV01000009">
    <property type="protein sequence ID" value="MTL94040.1"/>
    <property type="molecule type" value="Genomic_DNA"/>
</dbReference>
<dbReference type="PIRSF" id="PIRSF006336">
    <property type="entry name" value="B-gal"/>
    <property type="match status" value="1"/>
</dbReference>
<dbReference type="InterPro" id="IPR008979">
    <property type="entry name" value="Galactose-bd-like_sf"/>
</dbReference>
<comment type="similarity">
    <text evidence="1">Belongs to the glycosyl hydrolase 35 family.</text>
</comment>
<feature type="domain" description="Beta-galactosidase 1-like first all-beta" evidence="5">
    <location>
        <begin position="374"/>
        <end position="486"/>
    </location>
</feature>
<evidence type="ECO:0000259" key="4">
    <source>
        <dbReference type="Pfam" id="PF01301"/>
    </source>
</evidence>
<sequence length="589" mass="67504">MKTFEVKEEFLVDGKPTRIMSGAIHYFRIMPDHWEHSLYNLKALGFNTVETYVPWNLHEMREGQFDFTGGKDLVSFVKKAEEIGLMVILRPGPYICAEWENGGLPAWLLNYHDMKIRCDDELFLEKVENYFKVLLPLIVPLQVTKGGPVIMVQVENEYGSFSNDKLYLRALKKMIEDAGIDVPLFTSDGAWEQALMSGTLIEEEVLVTANFGSRGNENFDVLQSFMEKHDKKWPLMCMEFWCGWFNRWNEDIILRDADEVMTCMKELLQRGSLNLYMFHGGTNFGFMNGSCAGKIGNLPQVTSYDYDAFLTEWGDPTKKYEAAQELLKELFPDMIQQTPKLRTKKDYGLIPLKRKVSLFKTLSSLGKSEQSIWPKTFEQLGSGYGYVLYQTKVIGSTNSERIKLVDTSDRVSVYVDEVFYLTQTQEEIGTEFNLPLQGEHELSLLVENMGRNNYGARLLAPTQRKGIRGGVMVDHHFETEWVQYALSFETIGDVDFTKGWIPNTPAFHEYEFEAHECEDTFLDCSTLGKGVAFINDFNLGRYWSVGPIQYLYIPGPLLKVGINKLVLFETEGVVAERIALKDHPVYVKG</sequence>
<dbReference type="FunFam" id="3.20.20.80:FF:000116">
    <property type="entry name" value="Beta-galactosidase 3"/>
    <property type="match status" value="1"/>
</dbReference>